<reference evidence="1" key="1">
    <citation type="journal article" date="2010" name="Science">
        <title>Plasticity of animal genome architecture unmasked by rapid evolution of a pelagic tunicate.</title>
        <authorList>
            <person name="Denoeud F."/>
            <person name="Henriet S."/>
            <person name="Mungpakdee S."/>
            <person name="Aury J.M."/>
            <person name="Da Silva C."/>
            <person name="Brinkmann H."/>
            <person name="Mikhaleva J."/>
            <person name="Olsen L.C."/>
            <person name="Jubin C."/>
            <person name="Canestro C."/>
            <person name="Bouquet J.M."/>
            <person name="Danks G."/>
            <person name="Poulain J."/>
            <person name="Campsteijn C."/>
            <person name="Adamski M."/>
            <person name="Cross I."/>
            <person name="Yadetie F."/>
            <person name="Muffato M."/>
            <person name="Louis A."/>
            <person name="Butcher S."/>
            <person name="Tsagkogeorga G."/>
            <person name="Konrad A."/>
            <person name="Singh S."/>
            <person name="Jensen M.F."/>
            <person name="Cong E.H."/>
            <person name="Eikeseth-Otteraa H."/>
            <person name="Noel B."/>
            <person name="Anthouard V."/>
            <person name="Porcel B.M."/>
            <person name="Kachouri-Lafond R."/>
            <person name="Nishino A."/>
            <person name="Ugolini M."/>
            <person name="Chourrout P."/>
            <person name="Nishida H."/>
            <person name="Aasland R."/>
            <person name="Huzurbazar S."/>
            <person name="Westhof E."/>
            <person name="Delsuc F."/>
            <person name="Lehrach H."/>
            <person name="Reinhardt R."/>
            <person name="Weissenbach J."/>
            <person name="Roy S.W."/>
            <person name="Artiguenave F."/>
            <person name="Postlethwait J.H."/>
            <person name="Manak J.R."/>
            <person name="Thompson E.M."/>
            <person name="Jaillon O."/>
            <person name="Du Pasquier L."/>
            <person name="Boudinot P."/>
            <person name="Liberles D.A."/>
            <person name="Volff J.N."/>
            <person name="Philippe H."/>
            <person name="Lenhard B."/>
            <person name="Roest Crollius H."/>
            <person name="Wincker P."/>
            <person name="Chourrout D."/>
        </authorList>
    </citation>
    <scope>NUCLEOTIDE SEQUENCE [LARGE SCALE GENOMIC DNA]</scope>
</reference>
<sequence>MSAIELRNKQTPAMTKVTRKSPKWSIDIPFKIGKFYKWDNCEVAEAGWTIKFKSAQERNGGDGKYYYLWISNKEGGAKFKAIAQEIDYLTGKEANRRELQSEKNGTRQRIKYERVVGYGCFIRFNITFL</sequence>
<dbReference type="AlphaFoldDB" id="E4YCX9"/>
<proteinExistence type="predicted"/>
<evidence type="ECO:0000313" key="1">
    <source>
        <dbReference type="EMBL" id="CBY33396.1"/>
    </source>
</evidence>
<dbReference type="Proteomes" id="UP000011014">
    <property type="component" value="Unassembled WGS sequence"/>
</dbReference>
<dbReference type="EMBL" id="FN654413">
    <property type="protein sequence ID" value="CBY33396.1"/>
    <property type="molecule type" value="Genomic_DNA"/>
</dbReference>
<name>E4YCX9_OIKDI</name>
<accession>E4YCX9</accession>
<protein>
    <submittedName>
        <fullName evidence="1">Uncharacterized protein</fullName>
    </submittedName>
</protein>
<organism evidence="1">
    <name type="scientific">Oikopleura dioica</name>
    <name type="common">Tunicate</name>
    <dbReference type="NCBI Taxonomy" id="34765"/>
    <lineage>
        <taxon>Eukaryota</taxon>
        <taxon>Metazoa</taxon>
        <taxon>Chordata</taxon>
        <taxon>Tunicata</taxon>
        <taxon>Appendicularia</taxon>
        <taxon>Copelata</taxon>
        <taxon>Oikopleuridae</taxon>
        <taxon>Oikopleura</taxon>
    </lineage>
</organism>
<gene>
    <name evidence="1" type="ORF">GSOID_T00021302001</name>
</gene>